<comment type="caution">
    <text evidence="2">The sequence shown here is derived from an EMBL/GenBank/DDBJ whole genome shotgun (WGS) entry which is preliminary data.</text>
</comment>
<sequence length="286" mass="32001">MRRIAQGPRQNLSQGSTCVTTLKNSSVTPAFLQSTLQSTAPKLSTWCNSDMRANTNLRLHLDAKYRPSNVISANSRVLAIPDLPLPNILHHQNVVRDLPQQAPTTLEIPVDGFLNGNGNDDYVAPTYLKVLGGVVLALIFVTVMSIYIHSIYTMLTRAREERRTCLIRQLSSDELGLSSTESDLESDMDIRSDELTPLQIDWLHFRNGLARRLSSATSASSAENSEQEQASLNIDWLYFQPETLRRHARNLAQFRAKDYLGGPVLFELCGCQICRYTYQKLGGSMV</sequence>
<feature type="transmembrane region" description="Helical" evidence="1">
    <location>
        <begin position="130"/>
        <end position="152"/>
    </location>
</feature>
<dbReference type="EMBL" id="MU404356">
    <property type="protein sequence ID" value="KAI1611408.1"/>
    <property type="molecule type" value="Genomic_DNA"/>
</dbReference>
<accession>A0AAN6IBH2</accession>
<keyword evidence="1" id="KW-1133">Transmembrane helix</keyword>
<evidence type="ECO:0000256" key="1">
    <source>
        <dbReference type="SAM" id="Phobius"/>
    </source>
</evidence>
<protein>
    <submittedName>
        <fullName evidence="2">Uncharacterized protein</fullName>
    </submittedName>
</protein>
<dbReference type="AlphaFoldDB" id="A0AAN6IBH2"/>
<evidence type="ECO:0000313" key="3">
    <source>
        <dbReference type="Proteomes" id="UP001203852"/>
    </source>
</evidence>
<dbReference type="Proteomes" id="UP001203852">
    <property type="component" value="Unassembled WGS sequence"/>
</dbReference>
<proteinExistence type="predicted"/>
<keyword evidence="1" id="KW-0812">Transmembrane</keyword>
<gene>
    <name evidence="2" type="ORF">EDD36DRAFT_287792</name>
</gene>
<keyword evidence="3" id="KW-1185">Reference proteome</keyword>
<keyword evidence="1" id="KW-0472">Membrane</keyword>
<organism evidence="2 3">
    <name type="scientific">Exophiala viscosa</name>
    <dbReference type="NCBI Taxonomy" id="2486360"/>
    <lineage>
        <taxon>Eukaryota</taxon>
        <taxon>Fungi</taxon>
        <taxon>Dikarya</taxon>
        <taxon>Ascomycota</taxon>
        <taxon>Pezizomycotina</taxon>
        <taxon>Eurotiomycetes</taxon>
        <taxon>Chaetothyriomycetidae</taxon>
        <taxon>Chaetothyriales</taxon>
        <taxon>Herpotrichiellaceae</taxon>
        <taxon>Exophiala</taxon>
    </lineage>
</organism>
<reference evidence="2" key="1">
    <citation type="journal article" date="2022" name="bioRxiv">
        <title>Deciphering the potential niche of two novel black yeast fungi from a biological soil crust based on their genomes, phenotypes, and melanin regulation.</title>
        <authorList>
            <consortium name="DOE Joint Genome Institute"/>
            <person name="Carr E.C."/>
            <person name="Barton Q."/>
            <person name="Grambo S."/>
            <person name="Sullivan M."/>
            <person name="Renfro C.M."/>
            <person name="Kuo A."/>
            <person name="Pangilinan J."/>
            <person name="Lipzen A."/>
            <person name="Keymanesh K."/>
            <person name="Savage E."/>
            <person name="Barry K."/>
            <person name="Grigoriev I.V."/>
            <person name="Riekhof W.R."/>
            <person name="Harris S.S."/>
        </authorList>
    </citation>
    <scope>NUCLEOTIDE SEQUENCE</scope>
    <source>
        <strain evidence="2">JF 03-4F</strain>
    </source>
</reference>
<name>A0AAN6IBH2_9EURO</name>
<evidence type="ECO:0000313" key="2">
    <source>
        <dbReference type="EMBL" id="KAI1611408.1"/>
    </source>
</evidence>